<evidence type="ECO:0000313" key="3">
    <source>
        <dbReference type="Proteomes" id="UP001217485"/>
    </source>
</evidence>
<organism evidence="2 3">
    <name type="scientific">Sorangium atrum</name>
    <dbReference type="NCBI Taxonomy" id="2995308"/>
    <lineage>
        <taxon>Bacteria</taxon>
        <taxon>Pseudomonadati</taxon>
        <taxon>Myxococcota</taxon>
        <taxon>Polyangia</taxon>
        <taxon>Polyangiales</taxon>
        <taxon>Polyangiaceae</taxon>
        <taxon>Sorangium</taxon>
    </lineage>
</organism>
<dbReference type="Gene3D" id="3.40.50.620">
    <property type="entry name" value="HUPs"/>
    <property type="match status" value="1"/>
</dbReference>
<dbReference type="EMBL" id="JAQNDK010000001">
    <property type="protein sequence ID" value="MDC0678795.1"/>
    <property type="molecule type" value="Genomic_DNA"/>
</dbReference>
<dbReference type="CDD" id="cd06259">
    <property type="entry name" value="YdcF-like"/>
    <property type="match status" value="1"/>
</dbReference>
<evidence type="ECO:0000313" key="2">
    <source>
        <dbReference type="EMBL" id="MDC0678795.1"/>
    </source>
</evidence>
<gene>
    <name evidence="2" type="ORF">POL72_13705</name>
</gene>
<dbReference type="InterPro" id="IPR003848">
    <property type="entry name" value="DUF218"/>
</dbReference>
<feature type="domain" description="DUF218" evidence="1">
    <location>
        <begin position="48"/>
        <end position="195"/>
    </location>
</feature>
<name>A0ABT5BXA4_9BACT</name>
<comment type="caution">
    <text evidence="2">The sequence shown here is derived from an EMBL/GenBank/DDBJ whole genome shotgun (WGS) entry which is preliminary data.</text>
</comment>
<evidence type="ECO:0000259" key="1">
    <source>
        <dbReference type="Pfam" id="PF02698"/>
    </source>
</evidence>
<protein>
    <submittedName>
        <fullName evidence="2">YdcF family protein</fullName>
    </submittedName>
</protein>
<dbReference type="InterPro" id="IPR051599">
    <property type="entry name" value="Cell_Envelope_Assoc"/>
</dbReference>
<dbReference type="PANTHER" id="PTHR30336:SF4">
    <property type="entry name" value="ENVELOPE BIOGENESIS FACTOR ELYC"/>
    <property type="match status" value="1"/>
</dbReference>
<dbReference type="Proteomes" id="UP001217485">
    <property type="component" value="Unassembled WGS sequence"/>
</dbReference>
<dbReference type="PANTHER" id="PTHR30336">
    <property type="entry name" value="INNER MEMBRANE PROTEIN, PROBABLE PERMEASE"/>
    <property type="match status" value="1"/>
</dbReference>
<accession>A0ABT5BXA4</accession>
<keyword evidence="3" id="KW-1185">Reference proteome</keyword>
<reference evidence="2 3" key="1">
    <citation type="submission" date="2023-01" db="EMBL/GenBank/DDBJ databases">
        <title>Minimal conservation of predation-associated metabolite biosynthetic gene clusters underscores biosynthetic potential of Myxococcota including descriptions for ten novel species: Archangium lansinium sp. nov., Myxococcus landrumus sp. nov., Nannocystis bai.</title>
        <authorList>
            <person name="Ahearne A."/>
            <person name="Stevens C."/>
            <person name="Dowd S."/>
        </authorList>
    </citation>
    <scope>NUCLEOTIDE SEQUENCE [LARGE SCALE GENOMIC DNA]</scope>
    <source>
        <strain evidence="2 3">WIWO2</strain>
    </source>
</reference>
<sequence length="208" mass="21792">MRMEGAWDRLSTAAGVIGLMAFAVAAFTPAAAPLDRWMASPPDAGQADAVVVLGADVDPDGRLPEDSLRRAVEGVALYRGGRAPLVLMLGSRNGPASEAESRARLAQGLGVPPSALLTEPRGLTTAVEAQRSAELLLPRGARRILLVTGAHRIVRARRLFERAGFEVLAAPVPEGSPASSIPGERLSAIGRLLQELAARALSRLRGEV</sequence>
<proteinExistence type="predicted"/>
<dbReference type="Pfam" id="PF02698">
    <property type="entry name" value="DUF218"/>
    <property type="match status" value="1"/>
</dbReference>
<dbReference type="RefSeq" id="WP_272095636.1">
    <property type="nucleotide sequence ID" value="NZ_JAQNDK010000001.1"/>
</dbReference>
<dbReference type="InterPro" id="IPR014729">
    <property type="entry name" value="Rossmann-like_a/b/a_fold"/>
</dbReference>